<dbReference type="InterPro" id="IPR013783">
    <property type="entry name" value="Ig-like_fold"/>
</dbReference>
<dbReference type="Gene3D" id="3.20.20.80">
    <property type="entry name" value="Glycosidases"/>
    <property type="match status" value="1"/>
</dbReference>
<reference evidence="3 4" key="1">
    <citation type="submission" date="2015-07" db="EMBL/GenBank/DDBJ databases">
        <title>Whole genome sequence of Herpetosiphon geysericola DSM 7119.</title>
        <authorList>
            <person name="Hemp J."/>
            <person name="Ward L.M."/>
            <person name="Pace L.A."/>
            <person name="Fischer W.W."/>
        </authorList>
    </citation>
    <scope>NUCLEOTIDE SEQUENCE [LARGE SCALE GENOMIC DNA]</scope>
    <source>
        <strain evidence="3 4">DSM 7119</strain>
    </source>
</reference>
<dbReference type="OrthoDB" id="9802444at2"/>
<accession>A0A0P6XZ26</accession>
<dbReference type="Proteomes" id="UP000050277">
    <property type="component" value="Unassembled WGS sequence"/>
</dbReference>
<dbReference type="Pfam" id="PF16586">
    <property type="entry name" value="DUF5060"/>
    <property type="match status" value="1"/>
</dbReference>
<gene>
    <name evidence="3" type="ORF">SE18_09325</name>
</gene>
<evidence type="ECO:0000313" key="4">
    <source>
        <dbReference type="Proteomes" id="UP000050277"/>
    </source>
</evidence>
<dbReference type="PROSITE" id="PS51257">
    <property type="entry name" value="PROKAR_LIPOPROTEIN"/>
    <property type="match status" value="1"/>
</dbReference>
<comment type="caution">
    <text evidence="3">The sequence shown here is derived from an EMBL/GenBank/DDBJ whole genome shotgun (WGS) entry which is preliminary data.</text>
</comment>
<evidence type="ECO:0000259" key="2">
    <source>
        <dbReference type="Pfam" id="PF16586"/>
    </source>
</evidence>
<dbReference type="STRING" id="70996.SE18_09325"/>
<feature type="chain" id="PRO_5006133283" description="DUF5060 domain-containing protein" evidence="1">
    <location>
        <begin position="25"/>
        <end position="591"/>
    </location>
</feature>
<dbReference type="PATRIC" id="fig|70996.4.peg.4424"/>
<evidence type="ECO:0000313" key="3">
    <source>
        <dbReference type="EMBL" id="KPL88864.1"/>
    </source>
</evidence>
<dbReference type="Gene3D" id="2.60.40.10">
    <property type="entry name" value="Immunoglobulins"/>
    <property type="match status" value="1"/>
</dbReference>
<evidence type="ECO:0000256" key="1">
    <source>
        <dbReference type="SAM" id="SignalP"/>
    </source>
</evidence>
<dbReference type="InterPro" id="IPR017853">
    <property type="entry name" value="GH"/>
</dbReference>
<keyword evidence="4" id="KW-1185">Reference proteome</keyword>
<sequence length="591" mass="66968">MHRMFKRSQVWLVLLLLIAACSQASDSGGDQTLSLRTLTGNAAVFGTIELVVDTGIKVANPYDPNQIDLMVSFISATGQIYRVPAFWYQDFDQITLQPKGNPEWRVRFTPSEPGAWQVKAELTKPALSSDVMTIEVSSNKQSAGFVRINSSNPRYFARQDGSFFLPIGLNLGWPTQQGIGILREYEHWFDQLSKNGGNIARIWMASWSFGIEWQDTGLGDYSKRMQQAWMLDQIFKLAEQRNITIMLTLINHGAFSTSTDSEWAKNPYNAANGGPIAEPQLFATDLQARELFKHRVRYIAARWAHSPSLFAWEWWNEANWTPINDALMQPWVSEMTRHLAQFDPYQHLVSTSYASNTTTSMWTQPEINFTQHHDYTGRDLGQAFPLVMRELNAAAPQKPALVSELGYAATGRDEVINRDVWQFHQGLWAAPFSGFAGSGMYWWWDTLVDPDNLWSEYAKLAQFFKDQDLTSFSPVSAQVSPLKARALALQTKSQALVWVRSNQYEPEALTNAYEEALKKREFNDSWEYVPPTYADVTLKLSGLEAGTYQATWYDPQTGTWSDSTTVTIEAEAATIAVPSFNYDLALKLVKQ</sequence>
<dbReference type="InterPro" id="IPR032260">
    <property type="entry name" value="DUF5060"/>
</dbReference>
<feature type="signal peptide" evidence="1">
    <location>
        <begin position="1"/>
        <end position="24"/>
    </location>
</feature>
<dbReference type="RefSeq" id="WP_054534172.1">
    <property type="nucleotide sequence ID" value="NZ_LGKP01000015.1"/>
</dbReference>
<organism evidence="3 4">
    <name type="scientific">Herpetosiphon geysericola</name>
    <dbReference type="NCBI Taxonomy" id="70996"/>
    <lineage>
        <taxon>Bacteria</taxon>
        <taxon>Bacillati</taxon>
        <taxon>Chloroflexota</taxon>
        <taxon>Chloroflexia</taxon>
        <taxon>Herpetosiphonales</taxon>
        <taxon>Herpetosiphonaceae</taxon>
        <taxon>Herpetosiphon</taxon>
    </lineage>
</organism>
<dbReference type="EMBL" id="LGKP01000015">
    <property type="protein sequence ID" value="KPL88864.1"/>
    <property type="molecule type" value="Genomic_DNA"/>
</dbReference>
<dbReference type="SUPFAM" id="SSF51445">
    <property type="entry name" value="(Trans)glycosidases"/>
    <property type="match status" value="1"/>
</dbReference>
<name>A0A0P6XZ26_9CHLR</name>
<feature type="domain" description="DUF5060" evidence="2">
    <location>
        <begin position="44"/>
        <end position="121"/>
    </location>
</feature>
<protein>
    <recommendedName>
        <fullName evidence="2">DUF5060 domain-containing protein</fullName>
    </recommendedName>
</protein>
<proteinExistence type="predicted"/>
<dbReference type="AlphaFoldDB" id="A0A0P6XZ26"/>
<keyword evidence="1" id="KW-0732">Signal</keyword>